<keyword evidence="2" id="KW-0238">DNA-binding</keyword>
<sequence>MPRKEKSLSERIADDILAMITIDKKFTIGDKLPNENELSSQMKVSRTTLREAIRILVAHNILEIKRGKGTYVKNHEGFNENLGLEEFSTTKLNAKDLYEMRLIFEPQTAYYAAKRATDKELERILYYGKLEEEKILNNEDRTEAEQAFHKSIAKATHNEFMDKLMPILYKAIDKGVILSDENEDIIKDTLNDHRMIMEFLASRDAEGAKTAMKLHILHAMRGLDINNE</sequence>
<evidence type="ECO:0000259" key="4">
    <source>
        <dbReference type="PROSITE" id="PS50949"/>
    </source>
</evidence>
<dbReference type="RefSeq" id="WP_224033534.1">
    <property type="nucleotide sequence ID" value="NZ_AP024849.1"/>
</dbReference>
<keyword evidence="3" id="KW-0804">Transcription</keyword>
<evidence type="ECO:0000313" key="5">
    <source>
        <dbReference type="EMBL" id="BCZ47160.1"/>
    </source>
</evidence>
<proteinExistence type="predicted"/>
<dbReference type="Gene3D" id="1.20.120.530">
    <property type="entry name" value="GntR ligand-binding domain-like"/>
    <property type="match status" value="1"/>
</dbReference>
<dbReference type="Proteomes" id="UP000824633">
    <property type="component" value="Chromosome"/>
</dbReference>
<reference evidence="6" key="1">
    <citation type="submission" date="2021-07" db="EMBL/GenBank/DDBJ databases">
        <title>Complete genome sequencing of a Clostridium isolate.</title>
        <authorList>
            <person name="Ueki A."/>
            <person name="Tonouchi A."/>
        </authorList>
    </citation>
    <scope>NUCLEOTIDE SEQUENCE [LARGE SCALE GENOMIC DNA]</scope>
    <source>
        <strain evidence="6">C5S11</strain>
    </source>
</reference>
<keyword evidence="6" id="KW-1185">Reference proteome</keyword>
<dbReference type="InterPro" id="IPR000524">
    <property type="entry name" value="Tscrpt_reg_HTH_GntR"/>
</dbReference>
<dbReference type="SMART" id="SM00345">
    <property type="entry name" value="HTH_GNTR"/>
    <property type="match status" value="1"/>
</dbReference>
<dbReference type="SUPFAM" id="SSF48008">
    <property type="entry name" value="GntR ligand-binding domain-like"/>
    <property type="match status" value="1"/>
</dbReference>
<accession>A0ABM7T7B6</accession>
<evidence type="ECO:0000256" key="2">
    <source>
        <dbReference type="ARBA" id="ARBA00023125"/>
    </source>
</evidence>
<dbReference type="Pfam" id="PF07729">
    <property type="entry name" value="FCD"/>
    <property type="match status" value="1"/>
</dbReference>
<dbReference type="EMBL" id="AP024849">
    <property type="protein sequence ID" value="BCZ47160.1"/>
    <property type="molecule type" value="Genomic_DNA"/>
</dbReference>
<evidence type="ECO:0000256" key="1">
    <source>
        <dbReference type="ARBA" id="ARBA00023015"/>
    </source>
</evidence>
<dbReference type="InterPro" id="IPR008920">
    <property type="entry name" value="TF_FadR/GntR_C"/>
</dbReference>
<dbReference type="SUPFAM" id="SSF46785">
    <property type="entry name" value="Winged helix' DNA-binding domain"/>
    <property type="match status" value="1"/>
</dbReference>
<dbReference type="Gene3D" id="1.10.10.10">
    <property type="entry name" value="Winged helix-like DNA-binding domain superfamily/Winged helix DNA-binding domain"/>
    <property type="match status" value="1"/>
</dbReference>
<dbReference type="PRINTS" id="PR00035">
    <property type="entry name" value="HTHGNTR"/>
</dbReference>
<dbReference type="InterPro" id="IPR036388">
    <property type="entry name" value="WH-like_DNA-bd_sf"/>
</dbReference>
<gene>
    <name evidence="5" type="ORF">psyc5s11_32270</name>
</gene>
<protein>
    <submittedName>
        <fullName evidence="5">GntR family transcriptional regulator</fullName>
    </submittedName>
</protein>
<organism evidence="5 6">
    <name type="scientific">Clostridium gelidum</name>
    <dbReference type="NCBI Taxonomy" id="704125"/>
    <lineage>
        <taxon>Bacteria</taxon>
        <taxon>Bacillati</taxon>
        <taxon>Bacillota</taxon>
        <taxon>Clostridia</taxon>
        <taxon>Eubacteriales</taxon>
        <taxon>Clostridiaceae</taxon>
        <taxon>Clostridium</taxon>
    </lineage>
</organism>
<dbReference type="InterPro" id="IPR036390">
    <property type="entry name" value="WH_DNA-bd_sf"/>
</dbReference>
<name>A0ABM7T7B6_9CLOT</name>
<dbReference type="PROSITE" id="PS50949">
    <property type="entry name" value="HTH_GNTR"/>
    <property type="match status" value="1"/>
</dbReference>
<evidence type="ECO:0000313" key="6">
    <source>
        <dbReference type="Proteomes" id="UP000824633"/>
    </source>
</evidence>
<feature type="domain" description="HTH gntR-type" evidence="4">
    <location>
        <begin position="6"/>
        <end position="75"/>
    </location>
</feature>
<dbReference type="SMART" id="SM00895">
    <property type="entry name" value="FCD"/>
    <property type="match status" value="1"/>
</dbReference>
<keyword evidence="1" id="KW-0805">Transcription regulation</keyword>
<dbReference type="Pfam" id="PF00392">
    <property type="entry name" value="GntR"/>
    <property type="match status" value="1"/>
</dbReference>
<dbReference type="PANTHER" id="PTHR43537:SF5">
    <property type="entry name" value="UXU OPERON TRANSCRIPTIONAL REGULATOR"/>
    <property type="match status" value="1"/>
</dbReference>
<dbReference type="CDD" id="cd07377">
    <property type="entry name" value="WHTH_GntR"/>
    <property type="match status" value="1"/>
</dbReference>
<dbReference type="InterPro" id="IPR011711">
    <property type="entry name" value="GntR_C"/>
</dbReference>
<evidence type="ECO:0000256" key="3">
    <source>
        <dbReference type="ARBA" id="ARBA00023163"/>
    </source>
</evidence>
<dbReference type="PANTHER" id="PTHR43537">
    <property type="entry name" value="TRANSCRIPTIONAL REGULATOR, GNTR FAMILY"/>
    <property type="match status" value="1"/>
</dbReference>